<evidence type="ECO:0000256" key="2">
    <source>
        <dbReference type="ARBA" id="ARBA00006690"/>
    </source>
</evidence>
<dbReference type="InterPro" id="IPR013936">
    <property type="entry name" value="CRT-like"/>
</dbReference>
<keyword evidence="9" id="KW-1185">Reference proteome</keyword>
<organism evidence="8 9">
    <name type="scientific">Durusdinium trenchii</name>
    <dbReference type="NCBI Taxonomy" id="1381693"/>
    <lineage>
        <taxon>Eukaryota</taxon>
        <taxon>Sar</taxon>
        <taxon>Alveolata</taxon>
        <taxon>Dinophyceae</taxon>
        <taxon>Suessiales</taxon>
        <taxon>Symbiodiniaceae</taxon>
        <taxon>Durusdinium</taxon>
    </lineage>
</organism>
<reference evidence="8 9" key="1">
    <citation type="submission" date="2024-02" db="EMBL/GenBank/DDBJ databases">
        <authorList>
            <person name="Chen Y."/>
            <person name="Shah S."/>
            <person name="Dougan E. K."/>
            <person name="Thang M."/>
            <person name="Chan C."/>
        </authorList>
    </citation>
    <scope>NUCLEOTIDE SEQUENCE [LARGE SCALE GENOMIC DNA]</scope>
</reference>
<feature type="transmembrane region" description="Helical" evidence="7">
    <location>
        <begin position="42"/>
        <end position="60"/>
    </location>
</feature>
<evidence type="ECO:0000256" key="1">
    <source>
        <dbReference type="ARBA" id="ARBA00004141"/>
    </source>
</evidence>
<dbReference type="Pfam" id="PF08627">
    <property type="entry name" value="CRT-like"/>
    <property type="match status" value="1"/>
</dbReference>
<evidence type="ECO:0000256" key="4">
    <source>
        <dbReference type="ARBA" id="ARBA00022692"/>
    </source>
</evidence>
<keyword evidence="3" id="KW-0813">Transport</keyword>
<feature type="transmembrane region" description="Helical" evidence="7">
    <location>
        <begin position="130"/>
        <end position="150"/>
    </location>
</feature>
<feature type="transmembrane region" description="Helical" evidence="7">
    <location>
        <begin position="72"/>
        <end position="93"/>
    </location>
</feature>
<keyword evidence="4 7" id="KW-0812">Transmembrane</keyword>
<evidence type="ECO:0000256" key="5">
    <source>
        <dbReference type="ARBA" id="ARBA00022989"/>
    </source>
</evidence>
<comment type="caution">
    <text evidence="8">The sequence shown here is derived from an EMBL/GenBank/DDBJ whole genome shotgun (WGS) entry which is preliminary data.</text>
</comment>
<name>A0ABP0M4V2_9DINO</name>
<dbReference type="PANTHER" id="PTHR31326:SF1">
    <property type="entry name" value="PROTEIN CLT2, CHLOROPLASTIC"/>
    <property type="match status" value="1"/>
</dbReference>
<accession>A0ABP0M4V2</accession>
<evidence type="ECO:0000313" key="9">
    <source>
        <dbReference type="Proteomes" id="UP001642464"/>
    </source>
</evidence>
<comment type="subcellular location">
    <subcellularLocation>
        <location evidence="1">Membrane</location>
        <topology evidence="1">Multi-pass membrane protein</topology>
    </subcellularLocation>
</comment>
<sequence>MGGGRGEQLASPLLNLKQEVEEPTAANQRKTFLDWWLRKWQLVLYTVLLLIASVGNTVFFKRMTNAMPNYGWYLTQLSTTIYVPFFALMAGTSITQQACAEVRKFAMMGVFDGLSGTLMVLGGVHTSGTLQVLMGQAVIPVTMLLSVILLRKQYHVLQYLGATTIVMGIVLDKARIDGTKKADAA</sequence>
<feature type="transmembrane region" description="Helical" evidence="7">
    <location>
        <begin position="105"/>
        <end position="124"/>
    </location>
</feature>
<evidence type="ECO:0000256" key="6">
    <source>
        <dbReference type="ARBA" id="ARBA00023136"/>
    </source>
</evidence>
<keyword evidence="6 7" id="KW-0472">Membrane</keyword>
<dbReference type="PANTHER" id="PTHR31326">
    <property type="entry name" value="PROTEIN CLT2, CHLOROPLASTIC"/>
    <property type="match status" value="1"/>
</dbReference>
<keyword evidence="5 7" id="KW-1133">Transmembrane helix</keyword>
<protein>
    <submittedName>
        <fullName evidence="8">Crt homolog 1 (Chloroquine resistance transporter paralog 1) (DdCRTp1)</fullName>
    </submittedName>
</protein>
<evidence type="ECO:0000256" key="3">
    <source>
        <dbReference type="ARBA" id="ARBA00022448"/>
    </source>
</evidence>
<dbReference type="Proteomes" id="UP001642464">
    <property type="component" value="Unassembled WGS sequence"/>
</dbReference>
<proteinExistence type="inferred from homology"/>
<comment type="similarity">
    <text evidence="2">Belongs to the CRT-like transporter family.</text>
</comment>
<dbReference type="EMBL" id="CAXAMM010019668">
    <property type="protein sequence ID" value="CAK9046193.1"/>
    <property type="molecule type" value="Genomic_DNA"/>
</dbReference>
<evidence type="ECO:0000256" key="7">
    <source>
        <dbReference type="SAM" id="Phobius"/>
    </source>
</evidence>
<gene>
    <name evidence="8" type="ORF">SCF082_LOCUS26025</name>
</gene>
<evidence type="ECO:0000313" key="8">
    <source>
        <dbReference type="EMBL" id="CAK9046193.1"/>
    </source>
</evidence>